<dbReference type="PANTHER" id="PTHR35519">
    <property type="entry name" value="MEMBRANE PROTEINS"/>
    <property type="match status" value="1"/>
</dbReference>
<evidence type="ECO:0000313" key="3">
    <source>
        <dbReference type="Proteomes" id="UP000254209"/>
    </source>
</evidence>
<dbReference type="Pfam" id="PF13430">
    <property type="entry name" value="DUF4112"/>
    <property type="match status" value="1"/>
</dbReference>
<evidence type="ECO:0000256" key="1">
    <source>
        <dbReference type="SAM" id="Phobius"/>
    </source>
</evidence>
<dbReference type="AlphaFoldDB" id="A0A376BTU4"/>
<dbReference type="OrthoDB" id="513552at2"/>
<sequence>MNTKDKQNALQNSRSFQLGKQIKKYLDEYYLDGVIGLIPFVGSALSHCFNLVYIYIALVKLRSKRLTLVIIFNGLKDMVLGFIPILGTVLDFFYKSNKQNFELIEQFAAGNPDTIRQVNQRAAMAGVGILALCVAAYYLVKFGWFVLVWVFNTLMGLF</sequence>
<accession>A0A376BTU4</accession>
<dbReference type="InterPro" id="IPR025187">
    <property type="entry name" value="DUF4112"/>
</dbReference>
<protein>
    <recommendedName>
        <fullName evidence="4">DUF4112 domain-containing protein</fullName>
    </recommendedName>
</protein>
<dbReference type="EMBL" id="UFSO01000003">
    <property type="protein sequence ID" value="SSY80213.1"/>
    <property type="molecule type" value="Genomic_DNA"/>
</dbReference>
<dbReference type="RefSeq" id="WP_034296189.1">
    <property type="nucleotide sequence ID" value="NZ_CP091519.2"/>
</dbReference>
<gene>
    <name evidence="2" type="ORF">NCTC10283_01767</name>
</gene>
<feature type="transmembrane region" description="Helical" evidence="1">
    <location>
        <begin position="78"/>
        <end position="94"/>
    </location>
</feature>
<keyword evidence="1" id="KW-1133">Transmembrane helix</keyword>
<dbReference type="STRING" id="1120980.GCA_000745955_00023"/>
<name>A0A376BTU4_9NEIS</name>
<organism evidence="2 3">
    <name type="scientific">Alysiella crassa</name>
    <dbReference type="NCBI Taxonomy" id="153491"/>
    <lineage>
        <taxon>Bacteria</taxon>
        <taxon>Pseudomonadati</taxon>
        <taxon>Pseudomonadota</taxon>
        <taxon>Betaproteobacteria</taxon>
        <taxon>Neisseriales</taxon>
        <taxon>Neisseriaceae</taxon>
        <taxon>Alysiella</taxon>
    </lineage>
</organism>
<keyword evidence="1" id="KW-0472">Membrane</keyword>
<dbReference type="PANTHER" id="PTHR35519:SF2">
    <property type="entry name" value="PH DOMAIN PROTEIN"/>
    <property type="match status" value="1"/>
</dbReference>
<evidence type="ECO:0008006" key="4">
    <source>
        <dbReference type="Google" id="ProtNLM"/>
    </source>
</evidence>
<keyword evidence="3" id="KW-1185">Reference proteome</keyword>
<proteinExistence type="predicted"/>
<reference evidence="2 3" key="1">
    <citation type="submission" date="2018-06" db="EMBL/GenBank/DDBJ databases">
        <authorList>
            <consortium name="Pathogen Informatics"/>
            <person name="Doyle S."/>
        </authorList>
    </citation>
    <scope>NUCLEOTIDE SEQUENCE [LARGE SCALE GENOMIC DNA]</scope>
    <source>
        <strain evidence="2 3">NCTC10283</strain>
    </source>
</reference>
<feature type="transmembrane region" description="Helical" evidence="1">
    <location>
        <begin position="29"/>
        <end position="58"/>
    </location>
</feature>
<feature type="transmembrane region" description="Helical" evidence="1">
    <location>
        <begin position="125"/>
        <end position="151"/>
    </location>
</feature>
<dbReference type="Proteomes" id="UP000254209">
    <property type="component" value="Unassembled WGS sequence"/>
</dbReference>
<keyword evidence="1" id="KW-0812">Transmembrane</keyword>
<evidence type="ECO:0000313" key="2">
    <source>
        <dbReference type="EMBL" id="SSY80213.1"/>
    </source>
</evidence>